<organism evidence="2 3">
    <name type="scientific">Tissierella carlieri</name>
    <dbReference type="NCBI Taxonomy" id="689904"/>
    <lineage>
        <taxon>Bacteria</taxon>
        <taxon>Bacillati</taxon>
        <taxon>Bacillota</taxon>
        <taxon>Tissierellia</taxon>
        <taxon>Tissierellales</taxon>
        <taxon>Tissierellaceae</taxon>
        <taxon>Tissierella</taxon>
    </lineage>
</organism>
<evidence type="ECO:0000256" key="1">
    <source>
        <dbReference type="SAM" id="Phobius"/>
    </source>
</evidence>
<comment type="caution">
    <text evidence="2">The sequence shown here is derived from an EMBL/GenBank/DDBJ whole genome shotgun (WGS) entry which is preliminary data.</text>
</comment>
<feature type="transmembrane region" description="Helical" evidence="1">
    <location>
        <begin position="143"/>
        <end position="164"/>
    </location>
</feature>
<protein>
    <submittedName>
        <fullName evidence="2">DUF2953 domain-containing protein</fullName>
    </submittedName>
</protein>
<name>A0ABT1S5C2_9FIRM</name>
<dbReference type="Proteomes" id="UP001524478">
    <property type="component" value="Unassembled WGS sequence"/>
</dbReference>
<reference evidence="2 3" key="1">
    <citation type="submission" date="2022-06" db="EMBL/GenBank/DDBJ databases">
        <title>Isolation of gut microbiota from human fecal samples.</title>
        <authorList>
            <person name="Pamer E.G."/>
            <person name="Barat B."/>
            <person name="Waligurski E."/>
            <person name="Medina S."/>
            <person name="Paddock L."/>
            <person name="Mostad J."/>
        </authorList>
    </citation>
    <scope>NUCLEOTIDE SEQUENCE [LARGE SCALE GENOMIC DNA]</scope>
    <source>
        <strain evidence="2 3">DFI.7.95</strain>
    </source>
</reference>
<dbReference type="Pfam" id="PF11167">
    <property type="entry name" value="DUF2953"/>
    <property type="match status" value="1"/>
</dbReference>
<evidence type="ECO:0000313" key="3">
    <source>
        <dbReference type="Proteomes" id="UP001524478"/>
    </source>
</evidence>
<keyword evidence="1" id="KW-1133">Transmembrane helix</keyword>
<gene>
    <name evidence="2" type="ORF">NE686_01115</name>
</gene>
<keyword evidence="1" id="KW-0812">Transmembrane</keyword>
<dbReference type="RefSeq" id="WP_256310168.1">
    <property type="nucleotide sequence ID" value="NZ_JANGAC010000001.1"/>
</dbReference>
<proteinExistence type="predicted"/>
<feature type="transmembrane region" description="Helical" evidence="1">
    <location>
        <begin position="6"/>
        <end position="26"/>
    </location>
</feature>
<keyword evidence="1" id="KW-0472">Membrane</keyword>
<evidence type="ECO:0000313" key="2">
    <source>
        <dbReference type="EMBL" id="MCQ4921670.1"/>
    </source>
</evidence>
<feature type="transmembrane region" description="Helical" evidence="1">
    <location>
        <begin position="100"/>
        <end position="123"/>
    </location>
</feature>
<accession>A0ABT1S5C2</accession>
<keyword evidence="3" id="KW-1185">Reference proteome</keyword>
<dbReference type="EMBL" id="JANGAC010000001">
    <property type="protein sequence ID" value="MCQ4921670.1"/>
    <property type="molecule type" value="Genomic_DNA"/>
</dbReference>
<sequence length="190" mass="22378">MFYFFIFLLFIFLILFLIPFKFKIYYEFTNQSKYKIIITYLFGLIKKEVDSTSKDIEQNKNGEDNSSKVNSIDFIRYIFDKGDIRKLYFRINIGFKDPSLLGIAVGIIWAVVNSIFAYFINSYDIDDIDDKDIQVIPIFNDDIFQLFFLCIIKVNLVYIITAYIRSLKIKKGGDSIAGTSNRRINENYNE</sequence>
<dbReference type="InterPro" id="IPR021338">
    <property type="entry name" value="DUF2953"/>
</dbReference>